<feature type="compositionally biased region" description="Pro residues" evidence="1">
    <location>
        <begin position="133"/>
        <end position="142"/>
    </location>
</feature>
<dbReference type="Proteomes" id="UP001301958">
    <property type="component" value="Unassembled WGS sequence"/>
</dbReference>
<evidence type="ECO:0000256" key="1">
    <source>
        <dbReference type="SAM" id="MobiDB-lite"/>
    </source>
</evidence>
<name>A0AAN7BI17_9PEZI</name>
<proteinExistence type="predicted"/>
<evidence type="ECO:0000313" key="3">
    <source>
        <dbReference type="Proteomes" id="UP001301958"/>
    </source>
</evidence>
<comment type="caution">
    <text evidence="2">The sequence shown here is derived from an EMBL/GenBank/DDBJ whole genome shotgun (WGS) entry which is preliminary data.</text>
</comment>
<sequence length="286" mass="31111">MPPKTHVRKRSSIDRVFELLADLEDNQISLLLDDLNHTTPSNVPVSQAIALFDPGNPRPRRKTNERSSSPIRTLQAELERRHSKRLSSVPEPLRRPAVKTIPEPRAPLSSMDSLPDLLHSSSPSFSPNFDAPSTPPSQPEPPSLSLSFAEPISLTLSLPKSAEIPQRSSGSTTPEHRARSYKRINRPMLLSPTATAELHGLLMAYLNGTTSSNVTTAESSPITPPTGTGFSHSFFSFEDELEPDCPGLDFLEPSPTRTRNISFGGASGGLKPKPSMSSIFEVMGSN</sequence>
<keyword evidence="3" id="KW-1185">Reference proteome</keyword>
<organism evidence="2 3">
    <name type="scientific">Podospora fimiseda</name>
    <dbReference type="NCBI Taxonomy" id="252190"/>
    <lineage>
        <taxon>Eukaryota</taxon>
        <taxon>Fungi</taxon>
        <taxon>Dikarya</taxon>
        <taxon>Ascomycota</taxon>
        <taxon>Pezizomycotina</taxon>
        <taxon>Sordariomycetes</taxon>
        <taxon>Sordariomycetidae</taxon>
        <taxon>Sordariales</taxon>
        <taxon>Podosporaceae</taxon>
        <taxon>Podospora</taxon>
    </lineage>
</organism>
<evidence type="ECO:0000313" key="2">
    <source>
        <dbReference type="EMBL" id="KAK4223597.1"/>
    </source>
</evidence>
<reference evidence="2" key="1">
    <citation type="journal article" date="2023" name="Mol. Phylogenet. Evol.">
        <title>Genome-scale phylogeny and comparative genomics of the fungal order Sordariales.</title>
        <authorList>
            <person name="Hensen N."/>
            <person name="Bonometti L."/>
            <person name="Westerberg I."/>
            <person name="Brannstrom I.O."/>
            <person name="Guillou S."/>
            <person name="Cros-Aarteil S."/>
            <person name="Calhoun S."/>
            <person name="Haridas S."/>
            <person name="Kuo A."/>
            <person name="Mondo S."/>
            <person name="Pangilinan J."/>
            <person name="Riley R."/>
            <person name="LaButti K."/>
            <person name="Andreopoulos B."/>
            <person name="Lipzen A."/>
            <person name="Chen C."/>
            <person name="Yan M."/>
            <person name="Daum C."/>
            <person name="Ng V."/>
            <person name="Clum A."/>
            <person name="Steindorff A."/>
            <person name="Ohm R.A."/>
            <person name="Martin F."/>
            <person name="Silar P."/>
            <person name="Natvig D.O."/>
            <person name="Lalanne C."/>
            <person name="Gautier V."/>
            <person name="Ament-Velasquez S.L."/>
            <person name="Kruys A."/>
            <person name="Hutchinson M.I."/>
            <person name="Powell A.J."/>
            <person name="Barry K."/>
            <person name="Miller A.N."/>
            <person name="Grigoriev I.V."/>
            <person name="Debuchy R."/>
            <person name="Gladieux P."/>
            <person name="Hiltunen Thoren M."/>
            <person name="Johannesson H."/>
        </authorList>
    </citation>
    <scope>NUCLEOTIDE SEQUENCE</scope>
    <source>
        <strain evidence="2">CBS 990.96</strain>
    </source>
</reference>
<reference evidence="2" key="2">
    <citation type="submission" date="2023-05" db="EMBL/GenBank/DDBJ databases">
        <authorList>
            <consortium name="Lawrence Berkeley National Laboratory"/>
            <person name="Steindorff A."/>
            <person name="Hensen N."/>
            <person name="Bonometti L."/>
            <person name="Westerberg I."/>
            <person name="Brannstrom I.O."/>
            <person name="Guillou S."/>
            <person name="Cros-Aarteil S."/>
            <person name="Calhoun S."/>
            <person name="Haridas S."/>
            <person name="Kuo A."/>
            <person name="Mondo S."/>
            <person name="Pangilinan J."/>
            <person name="Riley R."/>
            <person name="Labutti K."/>
            <person name="Andreopoulos B."/>
            <person name="Lipzen A."/>
            <person name="Chen C."/>
            <person name="Yanf M."/>
            <person name="Daum C."/>
            <person name="Ng V."/>
            <person name="Clum A."/>
            <person name="Ohm R."/>
            <person name="Martin F."/>
            <person name="Silar P."/>
            <person name="Natvig D."/>
            <person name="Lalanne C."/>
            <person name="Gautier V."/>
            <person name="Ament-Velasquez S.L."/>
            <person name="Kruys A."/>
            <person name="Hutchinson M.I."/>
            <person name="Powell A.J."/>
            <person name="Barry K."/>
            <person name="Miller A.N."/>
            <person name="Grigoriev I.V."/>
            <person name="Debuchy R."/>
            <person name="Gladieux P."/>
            <person name="Thoren M.H."/>
            <person name="Johannesson H."/>
        </authorList>
    </citation>
    <scope>NUCLEOTIDE SEQUENCE</scope>
    <source>
        <strain evidence="2">CBS 990.96</strain>
    </source>
</reference>
<protein>
    <submittedName>
        <fullName evidence="2">Uncharacterized protein</fullName>
    </submittedName>
</protein>
<feature type="compositionally biased region" description="Low complexity" evidence="1">
    <location>
        <begin position="107"/>
        <end position="132"/>
    </location>
</feature>
<dbReference type="AlphaFoldDB" id="A0AAN7BI17"/>
<dbReference type="EMBL" id="MU865421">
    <property type="protein sequence ID" value="KAK4223597.1"/>
    <property type="molecule type" value="Genomic_DNA"/>
</dbReference>
<feature type="region of interest" description="Disordered" evidence="1">
    <location>
        <begin position="50"/>
        <end position="182"/>
    </location>
</feature>
<accession>A0AAN7BI17</accession>
<gene>
    <name evidence="2" type="ORF">QBC38DRAFT_487400</name>
</gene>